<protein>
    <submittedName>
        <fullName evidence="1">Uncharacterized protein</fullName>
    </submittedName>
</protein>
<accession>A0ABD1J156</accession>
<dbReference type="EMBL" id="JBHFQA010000021">
    <property type="protein sequence ID" value="KAL2080341.1"/>
    <property type="molecule type" value="Genomic_DNA"/>
</dbReference>
<keyword evidence="2" id="KW-1185">Reference proteome</keyword>
<name>A0ABD1J156_9TELE</name>
<comment type="caution">
    <text evidence="1">The sequence shown here is derived from an EMBL/GenBank/DDBJ whole genome shotgun (WGS) entry which is preliminary data.</text>
</comment>
<evidence type="ECO:0000313" key="2">
    <source>
        <dbReference type="Proteomes" id="UP001591681"/>
    </source>
</evidence>
<sequence>MEMEDHLTEPKLQAGGKDLITADKLTALEHKIYELENKERSYKTRMKSSALQRQLMDKRTEVFFLHHKLMDYMDWVAKLRGTGFVPLPLYPHNQKPTHKRVRDNWRTFLTGTRLHVIPEERGDFSPKMEPRMAATNSASFHLYRPPRCP</sequence>
<dbReference type="AlphaFoldDB" id="A0ABD1J156"/>
<organism evidence="1 2">
    <name type="scientific">Coilia grayii</name>
    <name type="common">Gray's grenadier anchovy</name>
    <dbReference type="NCBI Taxonomy" id="363190"/>
    <lineage>
        <taxon>Eukaryota</taxon>
        <taxon>Metazoa</taxon>
        <taxon>Chordata</taxon>
        <taxon>Craniata</taxon>
        <taxon>Vertebrata</taxon>
        <taxon>Euteleostomi</taxon>
        <taxon>Actinopterygii</taxon>
        <taxon>Neopterygii</taxon>
        <taxon>Teleostei</taxon>
        <taxon>Clupei</taxon>
        <taxon>Clupeiformes</taxon>
        <taxon>Clupeoidei</taxon>
        <taxon>Engraulidae</taxon>
        <taxon>Coilinae</taxon>
        <taxon>Coilia</taxon>
    </lineage>
</organism>
<proteinExistence type="predicted"/>
<evidence type="ECO:0000313" key="1">
    <source>
        <dbReference type="EMBL" id="KAL2080341.1"/>
    </source>
</evidence>
<gene>
    <name evidence="1" type="ORF">ACEWY4_024134</name>
</gene>
<reference evidence="1 2" key="1">
    <citation type="submission" date="2024-09" db="EMBL/GenBank/DDBJ databases">
        <title>A chromosome-level genome assembly of Gray's grenadier anchovy, Coilia grayii.</title>
        <authorList>
            <person name="Fu Z."/>
        </authorList>
    </citation>
    <scope>NUCLEOTIDE SEQUENCE [LARGE SCALE GENOMIC DNA]</scope>
    <source>
        <strain evidence="1">G4</strain>
        <tissue evidence="1">Muscle</tissue>
    </source>
</reference>
<dbReference type="Proteomes" id="UP001591681">
    <property type="component" value="Unassembled WGS sequence"/>
</dbReference>